<dbReference type="OrthoDB" id="9805913at2"/>
<evidence type="ECO:0000313" key="6">
    <source>
        <dbReference type="Proteomes" id="UP000199297"/>
    </source>
</evidence>
<dbReference type="EMBL" id="FOBI01000010">
    <property type="protein sequence ID" value="SEL40321.1"/>
    <property type="molecule type" value="Genomic_DNA"/>
</dbReference>
<dbReference type="RefSeq" id="WP_008110230.1">
    <property type="nucleotide sequence ID" value="NZ_FOBI01000010.1"/>
</dbReference>
<dbReference type="STRING" id="641665.GCA_002104455_02471"/>
<evidence type="ECO:0000313" key="5">
    <source>
        <dbReference type="EMBL" id="SEL40321.1"/>
    </source>
</evidence>
<keyword evidence="2" id="KW-0808">Transferase</keyword>
<dbReference type="AlphaFoldDB" id="A0A1H7PWN1"/>
<proteinExistence type="inferred from homology"/>
<evidence type="ECO:0000256" key="1">
    <source>
        <dbReference type="ARBA" id="ARBA00010164"/>
    </source>
</evidence>
<evidence type="ECO:0000256" key="3">
    <source>
        <dbReference type="ARBA" id="ARBA00022777"/>
    </source>
</evidence>
<keyword evidence="3 5" id="KW-0418">Kinase</keyword>
<dbReference type="Proteomes" id="UP000199297">
    <property type="component" value="Unassembled WGS sequence"/>
</dbReference>
<evidence type="ECO:0000256" key="2">
    <source>
        <dbReference type="ARBA" id="ARBA00022679"/>
    </source>
</evidence>
<name>A0A1H7PWN1_9GAMM</name>
<keyword evidence="6" id="KW-1185">Reference proteome</keyword>
<organism evidence="5 6">
    <name type="scientific">Colwellia chukchiensis</name>
    <dbReference type="NCBI Taxonomy" id="641665"/>
    <lineage>
        <taxon>Bacteria</taxon>
        <taxon>Pseudomonadati</taxon>
        <taxon>Pseudomonadota</taxon>
        <taxon>Gammaproteobacteria</taxon>
        <taxon>Alteromonadales</taxon>
        <taxon>Colwelliaceae</taxon>
        <taxon>Colwellia</taxon>
    </lineage>
</organism>
<protein>
    <submittedName>
        <fullName evidence="5">Serine/threonine-protein kinase HipA</fullName>
    </submittedName>
</protein>
<sequence length="421" mass="47795">MSREIVEVYADWQPIEAPLLIGLLAHSDSSRGGVFSFAYDKAFLTSAYRLQIDPILTLHSGELYNDEADKNFRAFLDSSPDRWGRILMQRRAAIEARKGIRATSRLNELDYLLGVHDSYRMGGIRFKRVGSDAFLDDNSEFAAPPMASLRELEHAAMQIEKDDNIDSDEYYRWLKMLISPGSSLGGARPKACVTDEQGHLWIAKFPNLNDTHDVGAWEMVCYELALAAGVHMFPSEIKQFSSQHHTFLTKRFDRDGEKRLHFSSAMTQLRYFESEKYDGEQSQGASYLEIAEFISNCGAQTAADLAQLWRRIVFNIAVSNTDDHLRNHGFLLTKNGWKLSPAYDLNPIVGKHGLHLNITDADNALDYQLAFDVKDFFRLSQTQATQIYDEVLMAVKQWQTVAKRLGISRAEQAMKQSAFNV</sequence>
<evidence type="ECO:0000259" key="4">
    <source>
        <dbReference type="Pfam" id="PF07804"/>
    </source>
</evidence>
<dbReference type="GO" id="GO:0004674">
    <property type="term" value="F:protein serine/threonine kinase activity"/>
    <property type="evidence" value="ECO:0007669"/>
    <property type="project" value="TreeGrafter"/>
</dbReference>
<reference evidence="6" key="1">
    <citation type="submission" date="2016-10" db="EMBL/GenBank/DDBJ databases">
        <authorList>
            <person name="Varghese N."/>
            <person name="Submissions S."/>
        </authorList>
    </citation>
    <scope>NUCLEOTIDE SEQUENCE [LARGE SCALE GENOMIC DNA]</scope>
    <source>
        <strain evidence="6">CGMCC 1.9127</strain>
    </source>
</reference>
<dbReference type="PANTHER" id="PTHR37419">
    <property type="entry name" value="SERINE/THREONINE-PROTEIN KINASE TOXIN HIPA"/>
    <property type="match status" value="1"/>
</dbReference>
<dbReference type="Pfam" id="PF07804">
    <property type="entry name" value="HipA_C"/>
    <property type="match status" value="1"/>
</dbReference>
<dbReference type="PANTHER" id="PTHR37419:SF8">
    <property type="entry name" value="TOXIN YJJJ"/>
    <property type="match status" value="1"/>
</dbReference>
<dbReference type="Gene3D" id="1.10.1070.20">
    <property type="match status" value="1"/>
</dbReference>
<accession>A0A1H7PWN1</accession>
<dbReference type="GO" id="GO:0005829">
    <property type="term" value="C:cytosol"/>
    <property type="evidence" value="ECO:0007669"/>
    <property type="project" value="TreeGrafter"/>
</dbReference>
<feature type="domain" description="HipA-like C-terminal" evidence="4">
    <location>
        <begin position="182"/>
        <end position="398"/>
    </location>
</feature>
<dbReference type="InterPro" id="IPR012893">
    <property type="entry name" value="HipA-like_C"/>
</dbReference>
<dbReference type="InterPro" id="IPR052028">
    <property type="entry name" value="HipA_Ser/Thr_kinase"/>
</dbReference>
<comment type="similarity">
    <text evidence="1">Belongs to the HipA Ser/Thr kinase family.</text>
</comment>
<gene>
    <name evidence="5" type="ORF">SAMN05216262_11071</name>
</gene>